<evidence type="ECO:0000313" key="2">
    <source>
        <dbReference type="Proteomes" id="UP001501079"/>
    </source>
</evidence>
<comment type="caution">
    <text evidence="1">The sequence shown here is derived from an EMBL/GenBank/DDBJ whole genome shotgun (WGS) entry which is preliminary data.</text>
</comment>
<accession>A0ABP8A6M6</accession>
<name>A0ABP8A6M6_9MICO</name>
<proteinExistence type="predicted"/>
<protein>
    <submittedName>
        <fullName evidence="1">Uncharacterized protein</fullName>
    </submittedName>
</protein>
<dbReference type="EMBL" id="BAABBW010000005">
    <property type="protein sequence ID" value="GAA4178941.1"/>
    <property type="molecule type" value="Genomic_DNA"/>
</dbReference>
<keyword evidence="2" id="KW-1185">Reference proteome</keyword>
<gene>
    <name evidence="1" type="ORF">GCM10022287_30350</name>
</gene>
<evidence type="ECO:0000313" key="1">
    <source>
        <dbReference type="EMBL" id="GAA4178941.1"/>
    </source>
</evidence>
<dbReference type="RefSeq" id="WP_344755938.1">
    <property type="nucleotide sequence ID" value="NZ_BAABBW010000005.1"/>
</dbReference>
<sequence length="116" mass="12351">MTTITDGSTTVTPDLVLQVTSSQDGGSIVHDIIGGGTVMTQRPALARTGTLTLFFLTEEQAEACRALHATGAQLQYDEPEHPSRALSYTATSIGPALDDATRKRWTVDVGFREVTG</sequence>
<reference evidence="2" key="1">
    <citation type="journal article" date="2019" name="Int. J. Syst. Evol. Microbiol.">
        <title>The Global Catalogue of Microorganisms (GCM) 10K type strain sequencing project: providing services to taxonomists for standard genome sequencing and annotation.</title>
        <authorList>
            <consortium name="The Broad Institute Genomics Platform"/>
            <consortium name="The Broad Institute Genome Sequencing Center for Infectious Disease"/>
            <person name="Wu L."/>
            <person name="Ma J."/>
        </authorList>
    </citation>
    <scope>NUCLEOTIDE SEQUENCE [LARGE SCALE GENOMIC DNA]</scope>
    <source>
        <strain evidence="2">JCM 17591</strain>
    </source>
</reference>
<organism evidence="1 2">
    <name type="scientific">Gryllotalpicola koreensis</name>
    <dbReference type="NCBI Taxonomy" id="993086"/>
    <lineage>
        <taxon>Bacteria</taxon>
        <taxon>Bacillati</taxon>
        <taxon>Actinomycetota</taxon>
        <taxon>Actinomycetes</taxon>
        <taxon>Micrococcales</taxon>
        <taxon>Microbacteriaceae</taxon>
        <taxon>Gryllotalpicola</taxon>
    </lineage>
</organism>
<dbReference type="Proteomes" id="UP001501079">
    <property type="component" value="Unassembled WGS sequence"/>
</dbReference>